<dbReference type="InterPro" id="IPR002885">
    <property type="entry name" value="PPR_rpt"/>
</dbReference>
<dbReference type="Gene3D" id="1.25.40.10">
    <property type="entry name" value="Tetratricopeptide repeat domain"/>
    <property type="match status" value="1"/>
</dbReference>
<feature type="non-terminal residue" evidence="4">
    <location>
        <position position="193"/>
    </location>
</feature>
<gene>
    <name evidence="4" type="ORF">PGLA1383_LOCUS27966</name>
</gene>
<comment type="caution">
    <text evidence="4">The sequence shown here is derived from an EMBL/GenBank/DDBJ whole genome shotgun (WGS) entry which is preliminary data.</text>
</comment>
<dbReference type="Pfam" id="PF01535">
    <property type="entry name" value="PPR"/>
    <property type="match status" value="1"/>
</dbReference>
<feature type="repeat" description="PPR" evidence="2">
    <location>
        <begin position="31"/>
        <end position="65"/>
    </location>
</feature>
<dbReference type="OrthoDB" id="185373at2759"/>
<evidence type="ECO:0008006" key="6">
    <source>
        <dbReference type="Google" id="ProtNLM"/>
    </source>
</evidence>
<feature type="chain" id="PRO_5033022898" description="Pentacotripeptide-repeat region of PRORP domain-containing protein" evidence="3">
    <location>
        <begin position="27"/>
        <end position="193"/>
    </location>
</feature>
<dbReference type="PROSITE" id="PS51375">
    <property type="entry name" value="PPR"/>
    <property type="match status" value="4"/>
</dbReference>
<dbReference type="AlphaFoldDB" id="A0A813FE79"/>
<feature type="repeat" description="PPR" evidence="2">
    <location>
        <begin position="136"/>
        <end position="170"/>
    </location>
</feature>
<dbReference type="PANTHER" id="PTHR47447">
    <property type="entry name" value="OS03G0856100 PROTEIN"/>
    <property type="match status" value="1"/>
</dbReference>
<dbReference type="NCBIfam" id="TIGR00756">
    <property type="entry name" value="PPR"/>
    <property type="match status" value="2"/>
</dbReference>
<evidence type="ECO:0000256" key="2">
    <source>
        <dbReference type="PROSITE-ProRule" id="PRU00708"/>
    </source>
</evidence>
<keyword evidence="1" id="KW-0677">Repeat</keyword>
<dbReference type="EMBL" id="CAJNNV010024548">
    <property type="protein sequence ID" value="CAE8610139.1"/>
    <property type="molecule type" value="Genomic_DNA"/>
</dbReference>
<sequence length="193" mass="21170">MKACQHTGLWAWSLQLLSTAAREKEARPDDLIYTYNYALSSLSRAGLWQHALGLLAELLANGQRPDSVSFSCVIDACSRKGVWLTALRILDAMPRYGVQQTTRSYNAAIAACAEAGEWRAALWQMSEMWDSCAVPDSFTFGHLVVACERSRQWQQALCLLQDARSHGVEVDLVMVSCAVSAACSEGLVVVVVV</sequence>
<dbReference type="InterPro" id="IPR011990">
    <property type="entry name" value="TPR-like_helical_dom_sf"/>
</dbReference>
<evidence type="ECO:0000256" key="1">
    <source>
        <dbReference type="ARBA" id="ARBA00022737"/>
    </source>
</evidence>
<accession>A0A813FE79</accession>
<protein>
    <recommendedName>
        <fullName evidence="6">Pentacotripeptide-repeat region of PRORP domain-containing protein</fullName>
    </recommendedName>
</protein>
<keyword evidence="5" id="KW-1185">Reference proteome</keyword>
<dbReference type="Proteomes" id="UP000654075">
    <property type="component" value="Unassembled WGS sequence"/>
</dbReference>
<name>A0A813FE79_POLGL</name>
<feature type="repeat" description="PPR" evidence="2">
    <location>
        <begin position="101"/>
        <end position="135"/>
    </location>
</feature>
<evidence type="ECO:0000313" key="4">
    <source>
        <dbReference type="EMBL" id="CAE8610139.1"/>
    </source>
</evidence>
<keyword evidence="3" id="KW-0732">Signal</keyword>
<dbReference type="Pfam" id="PF13041">
    <property type="entry name" value="PPR_2"/>
    <property type="match status" value="1"/>
</dbReference>
<reference evidence="4" key="1">
    <citation type="submission" date="2021-02" db="EMBL/GenBank/DDBJ databases">
        <authorList>
            <person name="Dougan E. K."/>
            <person name="Rhodes N."/>
            <person name="Thang M."/>
            <person name="Chan C."/>
        </authorList>
    </citation>
    <scope>NUCLEOTIDE SEQUENCE</scope>
</reference>
<feature type="repeat" description="PPR" evidence="2">
    <location>
        <begin position="66"/>
        <end position="100"/>
    </location>
</feature>
<organism evidence="4 5">
    <name type="scientific">Polarella glacialis</name>
    <name type="common">Dinoflagellate</name>
    <dbReference type="NCBI Taxonomy" id="89957"/>
    <lineage>
        <taxon>Eukaryota</taxon>
        <taxon>Sar</taxon>
        <taxon>Alveolata</taxon>
        <taxon>Dinophyceae</taxon>
        <taxon>Suessiales</taxon>
        <taxon>Suessiaceae</taxon>
        <taxon>Polarella</taxon>
    </lineage>
</organism>
<proteinExistence type="predicted"/>
<evidence type="ECO:0000256" key="3">
    <source>
        <dbReference type="SAM" id="SignalP"/>
    </source>
</evidence>
<feature type="signal peptide" evidence="3">
    <location>
        <begin position="1"/>
        <end position="26"/>
    </location>
</feature>
<evidence type="ECO:0000313" key="5">
    <source>
        <dbReference type="Proteomes" id="UP000654075"/>
    </source>
</evidence>
<dbReference type="PANTHER" id="PTHR47447:SF17">
    <property type="entry name" value="OS12G0638900 PROTEIN"/>
    <property type="match status" value="1"/>
</dbReference>